<dbReference type="EMBL" id="JARGDH010000003">
    <property type="protein sequence ID" value="KAL0274346.1"/>
    <property type="molecule type" value="Genomic_DNA"/>
</dbReference>
<reference evidence="2" key="1">
    <citation type="journal article" date="2024" name="Gigascience">
        <title>Chromosome-level genome of the poultry shaft louse Menopon gallinae provides insight into the host-switching and adaptive evolution of parasitic lice.</title>
        <authorList>
            <person name="Xu Y."/>
            <person name="Ma L."/>
            <person name="Liu S."/>
            <person name="Liang Y."/>
            <person name="Liu Q."/>
            <person name="He Z."/>
            <person name="Tian L."/>
            <person name="Duan Y."/>
            <person name="Cai W."/>
            <person name="Li H."/>
            <person name="Song F."/>
        </authorList>
    </citation>
    <scope>NUCLEOTIDE SEQUENCE</scope>
    <source>
        <strain evidence="2">Cailab_2023a</strain>
    </source>
</reference>
<evidence type="ECO:0000256" key="1">
    <source>
        <dbReference type="SAM" id="MobiDB-lite"/>
    </source>
</evidence>
<dbReference type="AlphaFoldDB" id="A0AAW2HXN8"/>
<sequence length="102" mass="11590">MRKLSSVVVSGFRSDKFLSTKVSPRSQSLGQVSATEDEETDALQDSNQKTTNSPNQFTNSPKPIHVQDHLKPEAANRNPKTMIEKYSELYFKIFLLLVINYK</sequence>
<feature type="region of interest" description="Disordered" evidence="1">
    <location>
        <begin position="20"/>
        <end position="78"/>
    </location>
</feature>
<protein>
    <submittedName>
        <fullName evidence="2">Uncharacterized protein</fullName>
    </submittedName>
</protein>
<comment type="caution">
    <text evidence="2">The sequence shown here is derived from an EMBL/GenBank/DDBJ whole genome shotgun (WGS) entry which is preliminary data.</text>
</comment>
<gene>
    <name evidence="2" type="ORF">PYX00_006798</name>
</gene>
<name>A0AAW2HXN8_9NEOP</name>
<proteinExistence type="predicted"/>
<feature type="compositionally biased region" description="Polar residues" evidence="1">
    <location>
        <begin position="20"/>
        <end position="34"/>
    </location>
</feature>
<evidence type="ECO:0000313" key="2">
    <source>
        <dbReference type="EMBL" id="KAL0274346.1"/>
    </source>
</evidence>
<organism evidence="2">
    <name type="scientific">Menopon gallinae</name>
    <name type="common">poultry shaft louse</name>
    <dbReference type="NCBI Taxonomy" id="328185"/>
    <lineage>
        <taxon>Eukaryota</taxon>
        <taxon>Metazoa</taxon>
        <taxon>Ecdysozoa</taxon>
        <taxon>Arthropoda</taxon>
        <taxon>Hexapoda</taxon>
        <taxon>Insecta</taxon>
        <taxon>Pterygota</taxon>
        <taxon>Neoptera</taxon>
        <taxon>Paraneoptera</taxon>
        <taxon>Psocodea</taxon>
        <taxon>Troctomorpha</taxon>
        <taxon>Phthiraptera</taxon>
        <taxon>Amblycera</taxon>
        <taxon>Menoponidae</taxon>
        <taxon>Menopon</taxon>
    </lineage>
</organism>
<feature type="compositionally biased region" description="Basic and acidic residues" evidence="1">
    <location>
        <begin position="65"/>
        <end position="74"/>
    </location>
</feature>
<accession>A0AAW2HXN8</accession>
<feature type="compositionally biased region" description="Polar residues" evidence="1">
    <location>
        <begin position="43"/>
        <end position="61"/>
    </location>
</feature>